<evidence type="ECO:0000256" key="10">
    <source>
        <dbReference type="ARBA" id="ARBA00023180"/>
    </source>
</evidence>
<dbReference type="STRING" id="5353.A0A1Q3ENV3"/>
<feature type="domain" description="FAD-binding FR-type" evidence="13">
    <location>
        <begin position="295"/>
        <end position="446"/>
    </location>
</feature>
<reference evidence="14 15" key="1">
    <citation type="submission" date="2016-08" db="EMBL/GenBank/DDBJ databases">
        <authorList>
            <consortium name="Lentinula edodes genome sequencing consortium"/>
            <person name="Sakamoto Y."/>
            <person name="Nakade K."/>
            <person name="Sato S."/>
            <person name="Yoshida Y."/>
            <person name="Miyazaki K."/>
            <person name="Natsume S."/>
            <person name="Konno N."/>
        </authorList>
    </citation>
    <scope>NUCLEOTIDE SEQUENCE [LARGE SCALE GENOMIC DNA]</scope>
    <source>
        <strain evidence="14 15">NBRC 111202</strain>
    </source>
</reference>
<dbReference type="GO" id="GO:0000293">
    <property type="term" value="F:ferric-chelate reductase activity"/>
    <property type="evidence" value="ECO:0007669"/>
    <property type="project" value="UniProtKB-ARBA"/>
</dbReference>
<dbReference type="PROSITE" id="PS51384">
    <property type="entry name" value="FAD_FR"/>
    <property type="match status" value="1"/>
</dbReference>
<keyword evidence="8" id="KW-0406">Ion transport</keyword>
<keyword evidence="7" id="KW-0560">Oxidoreductase</keyword>
<dbReference type="Pfam" id="PF08022">
    <property type="entry name" value="FAD_binding_8"/>
    <property type="match status" value="1"/>
</dbReference>
<evidence type="ECO:0000259" key="13">
    <source>
        <dbReference type="PROSITE" id="PS51384"/>
    </source>
</evidence>
<sequence length="1330" mass="145260">MSYGTAPSVPAALQVYNSYVIDPQWQTKFSIIWGSCLGASLLFAAPRLVRSIRNGQAFTGFFGIKEDWEGKGNYEAVTLNDSKAKNTARRGLSSTPTMIRTIEGIISVIRSVSLWTLPGLGLNAGQIFVVLAYLIIVLICIIMDSQLVNNSNRAGFLALAQLPVVFLFATKNSIVSLLLGPGHGYEKLNYIHRWSGRCLFLGAVVHGSLWIRNHLQYDIQIIGAQKETSGVAALGVLGGIVLTSFRPVRKLFWNFFWVVHVLGFVAFFITICYHTIYAVPWIFPPLAFYAADMFMRMLRVRIKDANLTAVDSNMTLIRIQDCDTNWIAGQHVRLRVFFSGRVFESHPLTIMNAPSNVTCLAGPSSTESGRGIILGARVTGDWTRALNNYADAEGKAIQAQNAIWVAEKKKAASNDEHSSLSDQSIPLPEVPVQVMLDGPYGGCSLDLGQYETVLLIAGGSGATFTIGVLDDIVGRCARLGRPNNERTRRIEFVWCLRSYGGINWFTSVIMPIADLVAECPDLDLHVSIYVTCLCNPEAVPPIPNSDVLMLAQRPDTSKILLDLTTPPLKKADCCCASGSDGEDVKCTCDSGCGGSADANKEKRAPSPSGSSVDDLEIEQVPRKNLARDPEACAALAEASAKLQWVGLGGGVAVCASGPGSLTREASNAVAKLSLTRGVDSFILPSSSSTIIFVTQLPKIYHSMPSDFIIDKGFLNSCKEVSIRTVRGSHASPTTNLNPLASLSSTLYQLKNLGTEDDSELYISNAERLSAFYPNATFDFYGVPSAALCIYKSGSAWPVRTGPEAQRIIREVRGVHGHPMQPVWLELGERVYKLLDEMGVCWTSIDPLAFAEAGKKSFSPLLLWIGVVPGSLQYKLANTAAEAVTKLISEAGFGGVEIGFRESIVTPSLAGPKMLSFDPFKDPISEFTKPFTPTLGLSIAPLKSPHYEGTGALYIREQGQDGRVLLLTCAHVARPPPDHCNTALLNKTSKNPREYIIALGHSGYIGALQSMMGAIGDLDHLNKDWQDILDRLGEAQEGESETITQKREEHLNLAKKAWWKTEKINEFHTDISKLWNLPNDRIIGEVVHAEPIAASVGPQKLPEDWALIALHENKFEWDKFKGNLVYIGGNLCSAEYGKIMFPRDDERTNYAYPKDGLLQVRGVIQLDDIYNPKHLDVNGEQCLLVVKNGLTTGTTIGRALGMESFTRVYKESKIEKTSIEFGVLSYGSTKGPFSAAGDSGSIVLDRNGDILGMLTGGAGTTDRTDVTYVTPYSYLDKAIKKHFPHSSLSRLVSLSIIFWWFTLLSGVPVRVIRDGLYGGCFLDLGPTRLFF</sequence>
<dbReference type="SUPFAM" id="SSF50494">
    <property type="entry name" value="Trypsin-like serine proteases"/>
    <property type="match status" value="1"/>
</dbReference>
<dbReference type="GO" id="GO:0006826">
    <property type="term" value="P:iron ion transport"/>
    <property type="evidence" value="ECO:0007669"/>
    <property type="project" value="TreeGrafter"/>
</dbReference>
<keyword evidence="6 12" id="KW-1133">Transmembrane helix</keyword>
<evidence type="ECO:0000256" key="3">
    <source>
        <dbReference type="ARBA" id="ARBA00022448"/>
    </source>
</evidence>
<dbReference type="SFLD" id="SFLDS00052">
    <property type="entry name" value="Ferric_Reductase_Domain"/>
    <property type="match status" value="1"/>
</dbReference>
<dbReference type="InterPro" id="IPR039261">
    <property type="entry name" value="FNR_nucleotide-bd"/>
</dbReference>
<keyword evidence="3" id="KW-0813">Transport</keyword>
<keyword evidence="10" id="KW-0325">Glycoprotein</keyword>
<dbReference type="GO" id="GO:0015677">
    <property type="term" value="P:copper ion import"/>
    <property type="evidence" value="ECO:0007669"/>
    <property type="project" value="TreeGrafter"/>
</dbReference>
<dbReference type="GO" id="GO:0006879">
    <property type="term" value="P:intracellular iron ion homeostasis"/>
    <property type="evidence" value="ECO:0007669"/>
    <property type="project" value="TreeGrafter"/>
</dbReference>
<dbReference type="InterPro" id="IPR013112">
    <property type="entry name" value="FAD-bd_8"/>
</dbReference>
<evidence type="ECO:0000313" key="15">
    <source>
        <dbReference type="Proteomes" id="UP000188533"/>
    </source>
</evidence>
<dbReference type="InterPro" id="IPR051410">
    <property type="entry name" value="Ferric/Cupric_Reductase"/>
</dbReference>
<dbReference type="PANTHER" id="PTHR32361">
    <property type="entry name" value="FERRIC/CUPRIC REDUCTASE TRANSMEMBRANE COMPONENT"/>
    <property type="match status" value="1"/>
</dbReference>
<dbReference type="CDD" id="cd06186">
    <property type="entry name" value="NOX_Duox_like_FAD_NADP"/>
    <property type="match status" value="1"/>
</dbReference>
<accession>A0A1Q3ENV3</accession>
<dbReference type="PANTHER" id="PTHR32361:SF9">
    <property type="entry name" value="FERRIC REDUCTASE TRANSMEMBRANE COMPONENT 3-RELATED"/>
    <property type="match status" value="1"/>
</dbReference>
<feature type="region of interest" description="Disordered" evidence="11">
    <location>
        <begin position="595"/>
        <end position="616"/>
    </location>
</feature>
<dbReference type="InterPro" id="IPR013121">
    <property type="entry name" value="Fe_red_NAD-bd_6"/>
</dbReference>
<protein>
    <submittedName>
        <fullName evidence="14">Iron reductase</fullName>
    </submittedName>
</protein>
<evidence type="ECO:0000256" key="5">
    <source>
        <dbReference type="ARBA" id="ARBA00022982"/>
    </source>
</evidence>
<evidence type="ECO:0000313" key="14">
    <source>
        <dbReference type="EMBL" id="GAW08889.1"/>
    </source>
</evidence>
<feature type="transmembrane region" description="Helical" evidence="12">
    <location>
        <begin position="154"/>
        <end position="174"/>
    </location>
</feature>
<reference evidence="14 15" key="2">
    <citation type="submission" date="2017-02" db="EMBL/GenBank/DDBJ databases">
        <title>A genome survey and senescence transcriptome analysis in Lentinula edodes.</title>
        <authorList>
            <person name="Sakamoto Y."/>
            <person name="Nakade K."/>
            <person name="Sato S."/>
            <person name="Yoshida Y."/>
            <person name="Miyazaki K."/>
            <person name="Natsume S."/>
            <person name="Konno N."/>
        </authorList>
    </citation>
    <scope>NUCLEOTIDE SEQUENCE [LARGE SCALE GENOMIC DNA]</scope>
    <source>
        <strain evidence="14 15">NBRC 111202</strain>
    </source>
</reference>
<comment type="caution">
    <text evidence="14">The sequence shown here is derived from an EMBL/GenBank/DDBJ whole genome shotgun (WGS) entry which is preliminary data.</text>
</comment>
<dbReference type="Pfam" id="PF08030">
    <property type="entry name" value="NAD_binding_6"/>
    <property type="match status" value="1"/>
</dbReference>
<feature type="transmembrane region" description="Helical" evidence="12">
    <location>
        <begin position="251"/>
        <end position="271"/>
    </location>
</feature>
<dbReference type="InterPro" id="IPR009003">
    <property type="entry name" value="Peptidase_S1_PA"/>
</dbReference>
<feature type="transmembrane region" description="Helical" evidence="12">
    <location>
        <begin position="123"/>
        <end position="142"/>
    </location>
</feature>
<feature type="transmembrane region" description="Helical" evidence="12">
    <location>
        <begin position="31"/>
        <end position="49"/>
    </location>
</feature>
<evidence type="ECO:0000256" key="1">
    <source>
        <dbReference type="ARBA" id="ARBA00004141"/>
    </source>
</evidence>
<dbReference type="GO" id="GO:0005886">
    <property type="term" value="C:plasma membrane"/>
    <property type="evidence" value="ECO:0007669"/>
    <property type="project" value="TreeGrafter"/>
</dbReference>
<dbReference type="InterPro" id="IPR013130">
    <property type="entry name" value="Fe3_Rdtase_TM_dom"/>
</dbReference>
<name>A0A1Q3ENV3_LENED</name>
<evidence type="ECO:0000256" key="8">
    <source>
        <dbReference type="ARBA" id="ARBA00023065"/>
    </source>
</evidence>
<proteinExistence type="inferred from homology"/>
<organism evidence="14 15">
    <name type="scientific">Lentinula edodes</name>
    <name type="common">Shiitake mushroom</name>
    <name type="synonym">Lentinus edodes</name>
    <dbReference type="NCBI Taxonomy" id="5353"/>
    <lineage>
        <taxon>Eukaryota</taxon>
        <taxon>Fungi</taxon>
        <taxon>Dikarya</taxon>
        <taxon>Basidiomycota</taxon>
        <taxon>Agaricomycotina</taxon>
        <taxon>Agaricomycetes</taxon>
        <taxon>Agaricomycetidae</taxon>
        <taxon>Agaricales</taxon>
        <taxon>Marasmiineae</taxon>
        <taxon>Omphalotaceae</taxon>
        <taxon>Lentinula</taxon>
    </lineage>
</organism>
<keyword evidence="5" id="KW-0249">Electron transport</keyword>
<dbReference type="Pfam" id="PF01794">
    <property type="entry name" value="Ferric_reduct"/>
    <property type="match status" value="1"/>
</dbReference>
<dbReference type="InterPro" id="IPR017927">
    <property type="entry name" value="FAD-bd_FR_type"/>
</dbReference>
<evidence type="ECO:0000256" key="12">
    <source>
        <dbReference type="SAM" id="Phobius"/>
    </source>
</evidence>
<evidence type="ECO:0000256" key="6">
    <source>
        <dbReference type="ARBA" id="ARBA00022989"/>
    </source>
</evidence>
<evidence type="ECO:0000256" key="11">
    <source>
        <dbReference type="SAM" id="MobiDB-lite"/>
    </source>
</evidence>
<keyword evidence="15" id="KW-1185">Reference proteome</keyword>
<evidence type="ECO:0000256" key="9">
    <source>
        <dbReference type="ARBA" id="ARBA00023136"/>
    </source>
</evidence>
<keyword evidence="9 12" id="KW-0472">Membrane</keyword>
<comment type="subcellular location">
    <subcellularLocation>
        <location evidence="1">Membrane</location>
        <topology evidence="1">Multi-pass membrane protein</topology>
    </subcellularLocation>
</comment>
<dbReference type="SUPFAM" id="SSF52343">
    <property type="entry name" value="Ferredoxin reductase-like, C-terminal NADP-linked domain"/>
    <property type="match status" value="1"/>
</dbReference>
<evidence type="ECO:0000256" key="4">
    <source>
        <dbReference type="ARBA" id="ARBA00022692"/>
    </source>
</evidence>
<dbReference type="Proteomes" id="UP000188533">
    <property type="component" value="Unassembled WGS sequence"/>
</dbReference>
<dbReference type="Gene3D" id="3.40.50.80">
    <property type="entry name" value="Nucleotide-binding domain of ferredoxin-NADP reductase (FNR) module"/>
    <property type="match status" value="1"/>
</dbReference>
<keyword evidence="4 12" id="KW-0812">Transmembrane</keyword>
<dbReference type="SFLD" id="SFLDG01168">
    <property type="entry name" value="Ferric_reductase_subgroup_(FRE"/>
    <property type="match status" value="1"/>
</dbReference>
<evidence type="ECO:0000256" key="7">
    <source>
        <dbReference type="ARBA" id="ARBA00023002"/>
    </source>
</evidence>
<dbReference type="EMBL" id="BDGU01000822">
    <property type="protein sequence ID" value="GAW08889.1"/>
    <property type="molecule type" value="Genomic_DNA"/>
</dbReference>
<gene>
    <name evidence="14" type="ORF">LENED_010997</name>
</gene>
<evidence type="ECO:0000256" key="2">
    <source>
        <dbReference type="ARBA" id="ARBA00006278"/>
    </source>
</evidence>
<comment type="similarity">
    <text evidence="2">Belongs to the ferric reductase (FRE) family.</text>
</comment>